<dbReference type="InterPro" id="IPR003680">
    <property type="entry name" value="Flavodoxin_fold"/>
</dbReference>
<comment type="cofactor">
    <cofactor evidence="1">
        <name>FAD</name>
        <dbReference type="ChEBI" id="CHEBI:57692"/>
    </cofactor>
</comment>
<gene>
    <name evidence="6" type="primary">mdaB</name>
    <name evidence="6" type="ORF">NCTC13102_01265</name>
</gene>
<sequence>MQKILILNGGMSYGESGGKLNLAFSEIIAQELEKLGKSVQTTYIAQGYEIKAEVAKWKDTDAVIWQMPGWWMGEPWIVKKYIDEVLYAEALGVLFSDDGRSRSDESKRYGSGGLCQGKAMMLSTTWNAPLYAFNEVGELFDGRGVDEVFAHFYKIHKFIGFSKFLPSFMANDVHKKPDFTKWEADLRAHVRGNFS</sequence>
<feature type="domain" description="Flavodoxin-like fold" evidence="5">
    <location>
        <begin position="3"/>
        <end position="180"/>
    </location>
</feature>
<dbReference type="PANTHER" id="PTHR46305:SF3">
    <property type="entry name" value="NADPH:QUINONE OXIDOREDUCTASE MDAB"/>
    <property type="match status" value="1"/>
</dbReference>
<dbReference type="SUPFAM" id="SSF52218">
    <property type="entry name" value="Flavoproteins"/>
    <property type="match status" value="1"/>
</dbReference>
<keyword evidence="2" id="KW-0285">Flavoprotein</keyword>
<dbReference type="InterPro" id="IPR052397">
    <property type="entry name" value="NADPH-QR_MdaB"/>
</dbReference>
<name>A0A2X3B0U1_9HELI</name>
<dbReference type="PANTHER" id="PTHR46305">
    <property type="match status" value="1"/>
</dbReference>
<dbReference type="EMBL" id="UAWL01000006">
    <property type="protein sequence ID" value="SQB98798.1"/>
    <property type="molecule type" value="Genomic_DNA"/>
</dbReference>
<dbReference type="InterPro" id="IPR029039">
    <property type="entry name" value="Flavoprotein-like_sf"/>
</dbReference>
<dbReference type="Pfam" id="PF02525">
    <property type="entry name" value="Flavodoxin_2"/>
    <property type="match status" value="1"/>
</dbReference>
<comment type="similarity">
    <text evidence="4">Belongs to the oxidoreductase MdaB family.</text>
</comment>
<evidence type="ECO:0000256" key="2">
    <source>
        <dbReference type="ARBA" id="ARBA00022630"/>
    </source>
</evidence>
<evidence type="ECO:0000313" key="7">
    <source>
        <dbReference type="Proteomes" id="UP000250166"/>
    </source>
</evidence>
<evidence type="ECO:0000256" key="3">
    <source>
        <dbReference type="ARBA" id="ARBA00022827"/>
    </source>
</evidence>
<organism evidence="6 7">
    <name type="scientific">Helicobacter fennelliae</name>
    <dbReference type="NCBI Taxonomy" id="215"/>
    <lineage>
        <taxon>Bacteria</taxon>
        <taxon>Pseudomonadati</taxon>
        <taxon>Campylobacterota</taxon>
        <taxon>Epsilonproteobacteria</taxon>
        <taxon>Campylobacterales</taxon>
        <taxon>Helicobacteraceae</taxon>
        <taxon>Helicobacter</taxon>
    </lineage>
</organism>
<dbReference type="Gene3D" id="3.40.50.360">
    <property type="match status" value="1"/>
</dbReference>
<dbReference type="RefSeq" id="WP_112058697.1">
    <property type="nucleotide sequence ID" value="NZ_UAWL01000006.1"/>
</dbReference>
<evidence type="ECO:0000259" key="5">
    <source>
        <dbReference type="Pfam" id="PF02525"/>
    </source>
</evidence>
<dbReference type="Proteomes" id="UP000250166">
    <property type="component" value="Unassembled WGS sequence"/>
</dbReference>
<proteinExistence type="inferred from homology"/>
<protein>
    <submittedName>
        <fullName evidence="6">Putative drug activity modulator protein</fullName>
    </submittedName>
</protein>
<evidence type="ECO:0000313" key="6">
    <source>
        <dbReference type="EMBL" id="SQB98798.1"/>
    </source>
</evidence>
<dbReference type="AlphaFoldDB" id="A0A2X3B0U1"/>
<evidence type="ECO:0000256" key="4">
    <source>
        <dbReference type="ARBA" id="ARBA00037981"/>
    </source>
</evidence>
<accession>A0A2X3B0U1</accession>
<evidence type="ECO:0000256" key="1">
    <source>
        <dbReference type="ARBA" id="ARBA00001974"/>
    </source>
</evidence>
<reference evidence="6 7" key="1">
    <citation type="submission" date="2018-06" db="EMBL/GenBank/DDBJ databases">
        <authorList>
            <consortium name="Pathogen Informatics"/>
            <person name="Doyle S."/>
        </authorList>
    </citation>
    <scope>NUCLEOTIDE SEQUENCE [LARGE SCALE GENOMIC DNA]</scope>
    <source>
        <strain evidence="6 7">NCTC13102</strain>
    </source>
</reference>
<keyword evidence="3" id="KW-0274">FAD</keyword>